<dbReference type="InterPro" id="IPR058341">
    <property type="entry name" value="DUF8028"/>
</dbReference>
<evidence type="ECO:0000313" key="2">
    <source>
        <dbReference type="EMBL" id="EFW89924.1"/>
    </source>
</evidence>
<evidence type="ECO:0000256" key="1">
    <source>
        <dbReference type="SAM" id="Phobius"/>
    </source>
</evidence>
<evidence type="ECO:0000313" key="3">
    <source>
        <dbReference type="EMBL" id="SHK58336.1"/>
    </source>
</evidence>
<dbReference type="eggNOG" id="arCOG07497">
    <property type="taxonomic scope" value="Archaea"/>
</dbReference>
<dbReference type="Proteomes" id="UP000184203">
    <property type="component" value="Unassembled WGS sequence"/>
</dbReference>
<dbReference type="EMBL" id="AEMG01000030">
    <property type="protein sequence ID" value="EFW89924.1"/>
    <property type="molecule type" value="Genomic_DNA"/>
</dbReference>
<dbReference type="RefSeq" id="WP_007983645.1">
    <property type="nucleotide sequence ID" value="NZ_AEMG01000030.1"/>
</dbReference>
<proteinExistence type="predicted"/>
<dbReference type="Proteomes" id="UP000003751">
    <property type="component" value="Unassembled WGS sequence"/>
</dbReference>
<organism evidence="2 4">
    <name type="scientific">Haladaptatus paucihalophilus DX253</name>
    <dbReference type="NCBI Taxonomy" id="797209"/>
    <lineage>
        <taxon>Archaea</taxon>
        <taxon>Methanobacteriati</taxon>
        <taxon>Methanobacteriota</taxon>
        <taxon>Stenosarchaea group</taxon>
        <taxon>Halobacteria</taxon>
        <taxon>Halobacteriales</taxon>
        <taxon>Haladaptataceae</taxon>
        <taxon>Haladaptatus</taxon>
    </lineage>
</organism>
<dbReference type="EMBL" id="FRAN01000002">
    <property type="protein sequence ID" value="SHK58336.1"/>
    <property type="molecule type" value="Genomic_DNA"/>
</dbReference>
<evidence type="ECO:0000313" key="5">
    <source>
        <dbReference type="Proteomes" id="UP000184203"/>
    </source>
</evidence>
<reference evidence="2 4" key="1">
    <citation type="journal article" date="2014" name="ISME J.">
        <title>Trehalose/2-sulfotrehalose biosynthesis and glycine-betaine uptake are widely spread mechanisms for osmoadaptation in the Halobacteriales.</title>
        <authorList>
            <person name="Youssef N.H."/>
            <person name="Savage-Ashlock K.N."/>
            <person name="McCully A.L."/>
            <person name="Luedtke B."/>
            <person name="Shaw E.I."/>
            <person name="Hoff W.D."/>
            <person name="Elshahed M.S."/>
        </authorList>
    </citation>
    <scope>NUCLEOTIDE SEQUENCE [LARGE SCALE GENOMIC DNA]</scope>
    <source>
        <strain evidence="2 4">DX253</strain>
    </source>
</reference>
<keyword evidence="1" id="KW-1133">Transmembrane helix</keyword>
<gene>
    <name evidence="3" type="ORF">SAMN05444342_1753</name>
    <name evidence="2" type="ORF">ZOD2009_22122</name>
</gene>
<dbReference type="PATRIC" id="fig|797209.4.peg.4345"/>
<keyword evidence="1" id="KW-0812">Transmembrane</keyword>
<feature type="transmembrane region" description="Helical" evidence="1">
    <location>
        <begin position="40"/>
        <end position="60"/>
    </location>
</feature>
<accession>E7R030</accession>
<sequence length="88" mass="9614">MPGTTTYENDGESIAVDRRKLTALHARFNEHSLTTPVQFVGFWSAVVCPLFYPVLLLNGLSDAEVSLFLALLGCNVIALFVGHAYGQE</sequence>
<feature type="transmembrane region" description="Helical" evidence="1">
    <location>
        <begin position="67"/>
        <end position="86"/>
    </location>
</feature>
<dbReference type="STRING" id="797209.GCA_000376445_01483"/>
<keyword evidence="1" id="KW-0472">Membrane</keyword>
<evidence type="ECO:0000313" key="4">
    <source>
        <dbReference type="Proteomes" id="UP000003751"/>
    </source>
</evidence>
<reference evidence="3" key="2">
    <citation type="submission" date="2016-11" db="EMBL/GenBank/DDBJ databases">
        <authorList>
            <person name="Jaros S."/>
            <person name="Januszkiewicz K."/>
            <person name="Wedrychowicz H."/>
        </authorList>
    </citation>
    <scope>NUCLEOTIDE SEQUENCE [LARGE SCALE GENOMIC DNA]</scope>
    <source>
        <strain evidence="3">DX253</strain>
    </source>
</reference>
<dbReference type="AlphaFoldDB" id="E7R030"/>
<name>E7R030_HALPU</name>
<protein>
    <submittedName>
        <fullName evidence="2">Uncharacterized protein</fullName>
    </submittedName>
</protein>
<keyword evidence="5" id="KW-1185">Reference proteome</keyword>
<dbReference type="OrthoDB" id="340775at2157"/>
<reference evidence="5" key="3">
    <citation type="submission" date="2016-11" db="EMBL/GenBank/DDBJ databases">
        <authorList>
            <person name="Varghese N."/>
            <person name="Submissions S."/>
        </authorList>
    </citation>
    <scope>NUCLEOTIDE SEQUENCE [LARGE SCALE GENOMIC DNA]</scope>
    <source>
        <strain evidence="5">DX253</strain>
    </source>
</reference>
<dbReference type="Pfam" id="PF26071">
    <property type="entry name" value="DUF8028"/>
    <property type="match status" value="1"/>
</dbReference>